<dbReference type="GO" id="GO:0030246">
    <property type="term" value="F:carbohydrate binding"/>
    <property type="evidence" value="ECO:0007669"/>
    <property type="project" value="InterPro"/>
</dbReference>
<reference evidence="3" key="1">
    <citation type="submission" date="2018-04" db="EMBL/GenBank/DDBJ databases">
        <authorList>
            <person name="Cornet L."/>
        </authorList>
    </citation>
    <scope>NUCLEOTIDE SEQUENCE [LARGE SCALE GENOMIC DNA]</scope>
</reference>
<dbReference type="Proteomes" id="UP000249354">
    <property type="component" value="Unassembled WGS sequence"/>
</dbReference>
<name>A0A2W4TWU3_9CYAN</name>
<feature type="signal peptide" evidence="1">
    <location>
        <begin position="1"/>
        <end position="18"/>
    </location>
</feature>
<dbReference type="AlphaFoldDB" id="A0A2W4TWU3"/>
<dbReference type="SUPFAM" id="SSF49384">
    <property type="entry name" value="Carbohydrate-binding domain"/>
    <property type="match status" value="1"/>
</dbReference>
<evidence type="ECO:0000313" key="2">
    <source>
        <dbReference type="EMBL" id="PZO13333.1"/>
    </source>
</evidence>
<accession>A0A2W4TWU3</accession>
<dbReference type="InterPro" id="IPR008965">
    <property type="entry name" value="CBM2/CBM3_carb-bd_dom_sf"/>
</dbReference>
<proteinExistence type="predicted"/>
<sequence>MKKIISSLLSAIATAAWAIGAATPAFAVTLRLRPSGDFGSSPALHEVALGSEFQADLIISDLGESLFPSVFSFDSNVLYDSKYLSLNNVSFSRELDLGGEGKSIKQVTEKDLPYSAYYSRFVRISEHSLLSPELIQNNQSSTFVLATLTFNVIGAVGFDSKMTLINNGFSGLNDAAGNYLPLDVRDPDLNFRVAPKPLSPVSIPEGAPNGWAYLALAGGAAGLLGRSRDTPLDRESRYR</sequence>
<keyword evidence="1" id="KW-0732">Signal</keyword>
<evidence type="ECO:0000313" key="3">
    <source>
        <dbReference type="Proteomes" id="UP000249354"/>
    </source>
</evidence>
<evidence type="ECO:0000256" key="1">
    <source>
        <dbReference type="SAM" id="SignalP"/>
    </source>
</evidence>
<organism evidence="2 3">
    <name type="scientific">Leptolyngbya foveolarum</name>
    <dbReference type="NCBI Taxonomy" id="47253"/>
    <lineage>
        <taxon>Bacteria</taxon>
        <taxon>Bacillati</taxon>
        <taxon>Cyanobacteriota</taxon>
        <taxon>Cyanophyceae</taxon>
        <taxon>Leptolyngbyales</taxon>
        <taxon>Leptolyngbyaceae</taxon>
        <taxon>Leptolyngbya group</taxon>
        <taxon>Leptolyngbya</taxon>
    </lineage>
</organism>
<gene>
    <name evidence="2" type="ORF">DCF25_16290</name>
</gene>
<reference evidence="2 3" key="2">
    <citation type="submission" date="2018-06" db="EMBL/GenBank/DDBJ databases">
        <title>Metagenomic assembly of (sub)arctic Cyanobacteria and their associated microbiome from non-axenic cultures.</title>
        <authorList>
            <person name="Baurain D."/>
        </authorList>
    </citation>
    <scope>NUCLEOTIDE SEQUENCE [LARGE SCALE GENOMIC DNA]</scope>
    <source>
        <strain evidence="2">ULC129bin1</strain>
    </source>
</reference>
<feature type="chain" id="PRO_5016125185" description="PEP-CTERM sorting domain-containing protein" evidence="1">
    <location>
        <begin position="19"/>
        <end position="239"/>
    </location>
</feature>
<comment type="caution">
    <text evidence="2">The sequence shown here is derived from an EMBL/GenBank/DDBJ whole genome shotgun (WGS) entry which is preliminary data.</text>
</comment>
<protein>
    <recommendedName>
        <fullName evidence="4">PEP-CTERM sorting domain-containing protein</fullName>
    </recommendedName>
</protein>
<dbReference type="EMBL" id="QBMC01000128">
    <property type="protein sequence ID" value="PZO13333.1"/>
    <property type="molecule type" value="Genomic_DNA"/>
</dbReference>
<evidence type="ECO:0008006" key="4">
    <source>
        <dbReference type="Google" id="ProtNLM"/>
    </source>
</evidence>